<organism evidence="1 2">
    <name type="scientific">Shigella boydii serotype 18 (strain CDC 3083-94 / BS512)</name>
    <dbReference type="NCBI Taxonomy" id="344609"/>
    <lineage>
        <taxon>Bacteria</taxon>
        <taxon>Pseudomonadati</taxon>
        <taxon>Pseudomonadota</taxon>
        <taxon>Gammaproteobacteria</taxon>
        <taxon>Enterobacterales</taxon>
        <taxon>Enterobacteriaceae</taxon>
        <taxon>Shigella</taxon>
    </lineage>
</organism>
<dbReference type="EMBL" id="CP001062">
    <property type="protein sequence ID" value="ACD06091.1"/>
    <property type="molecule type" value="Genomic_DNA"/>
</dbReference>
<gene>
    <name evidence="1" type="ordered locus">SbBS512_A0149</name>
</gene>
<accession>B2TSW6</accession>
<evidence type="ECO:0000313" key="2">
    <source>
        <dbReference type="Proteomes" id="UP000001030"/>
    </source>
</evidence>
<dbReference type="KEGG" id="sbc:SbBS512_A0149"/>
<reference evidence="2" key="1">
    <citation type="submission" date="2008-05" db="EMBL/GenBank/DDBJ databases">
        <title>Complete sequence of Shigella boydii serotype 18 strain BS512.</title>
        <authorList>
            <person name="Rasko D.A."/>
            <person name="Rosovitz M."/>
            <person name="Maurelli A.T."/>
            <person name="Myers G."/>
            <person name="Seshadri R."/>
            <person name="Cer R."/>
            <person name="Jiang L."/>
            <person name="Ravel J."/>
            <person name="Sebastian Y."/>
        </authorList>
    </citation>
    <scope>NUCLEOTIDE SEQUENCE [LARGE SCALE GENOMIC DNA]</scope>
    <source>
        <strain evidence="2">CDC 3083-94 / BS512</strain>
        <plasmid evidence="2">pBS512_211</plasmid>
    </source>
</reference>
<dbReference type="AlphaFoldDB" id="B2TSW6"/>
<name>B2TSW6_SHIB3</name>
<dbReference type="Proteomes" id="UP000001030">
    <property type="component" value="Plasmid pBS512_211"/>
</dbReference>
<geneLocation type="plasmid" evidence="1 2">
    <name>pBS512_211</name>
</geneLocation>
<keyword evidence="2" id="KW-1185">Reference proteome</keyword>
<dbReference type="HOGENOM" id="CLU_3239573_0_0_6"/>
<sequence length="43" mass="4435">MVPADTIYSLCSVGSLTDQGVGGVDNKVEKTALNQGGYCNNSK</sequence>
<proteinExistence type="predicted"/>
<protein>
    <submittedName>
        <fullName evidence="1">Uncharacterized protein</fullName>
    </submittedName>
</protein>
<evidence type="ECO:0000313" key="1">
    <source>
        <dbReference type="EMBL" id="ACD06091.1"/>
    </source>
</evidence>
<keyword evidence="1" id="KW-0614">Plasmid</keyword>